<sequence length="170" mass="19590">MKKIFKWLAAIVVSIIVLIGLFLFSMRFHDGPLEILSGGPFKTGDLVSAPQDWSYLKNRATIEFQTMEPMQSRTVWLAVHDQRLFVVSGYMTTNYGAIWKKWPHYLENDDRIILRIDGELYEQRLQRILSGPEVIPVLDEFVRKYGAGEPGSDDSVSTGDTWMYEVVNRN</sequence>
<keyword evidence="1" id="KW-0472">Membrane</keyword>
<organism evidence="2 3">
    <name type="scientific">SAR86 cluster bacterium</name>
    <dbReference type="NCBI Taxonomy" id="2030880"/>
    <lineage>
        <taxon>Bacteria</taxon>
        <taxon>Pseudomonadati</taxon>
        <taxon>Pseudomonadota</taxon>
        <taxon>Gammaproteobacteria</taxon>
        <taxon>SAR86 cluster</taxon>
    </lineage>
</organism>
<comment type="caution">
    <text evidence="2">The sequence shown here is derived from an EMBL/GenBank/DDBJ whole genome shotgun (WGS) entry which is preliminary data.</text>
</comment>
<reference evidence="3" key="1">
    <citation type="submission" date="2017-08" db="EMBL/GenBank/DDBJ databases">
        <title>A dynamic microbial community with high functional redundancy inhabits the cold, oxic subseafloor aquifer.</title>
        <authorList>
            <person name="Tully B.J."/>
            <person name="Wheat C.G."/>
            <person name="Glazer B.T."/>
            <person name="Huber J.A."/>
        </authorList>
    </citation>
    <scope>NUCLEOTIDE SEQUENCE [LARGE SCALE GENOMIC DNA]</scope>
</reference>
<name>A0A2A5AUU0_9GAMM</name>
<dbReference type="EMBL" id="NVVJ01000046">
    <property type="protein sequence ID" value="PCJ23005.1"/>
    <property type="molecule type" value="Genomic_DNA"/>
</dbReference>
<gene>
    <name evidence="2" type="ORF">COA96_12890</name>
</gene>
<proteinExistence type="predicted"/>
<evidence type="ECO:0000313" key="3">
    <source>
        <dbReference type="Proteomes" id="UP000218327"/>
    </source>
</evidence>
<dbReference type="AlphaFoldDB" id="A0A2A5AUU0"/>
<keyword evidence="1" id="KW-1133">Transmembrane helix</keyword>
<evidence type="ECO:0000256" key="1">
    <source>
        <dbReference type="SAM" id="Phobius"/>
    </source>
</evidence>
<feature type="transmembrane region" description="Helical" evidence="1">
    <location>
        <begin position="7"/>
        <end position="26"/>
    </location>
</feature>
<dbReference type="Proteomes" id="UP000218327">
    <property type="component" value="Unassembled WGS sequence"/>
</dbReference>
<protein>
    <submittedName>
        <fullName evidence="2">Uncharacterized protein</fullName>
    </submittedName>
</protein>
<keyword evidence="1" id="KW-0812">Transmembrane</keyword>
<evidence type="ECO:0000313" key="2">
    <source>
        <dbReference type="EMBL" id="PCJ23005.1"/>
    </source>
</evidence>
<accession>A0A2A5AUU0</accession>